<evidence type="ECO:0000313" key="9">
    <source>
        <dbReference type="Proteomes" id="UP000184240"/>
    </source>
</evidence>
<evidence type="ECO:0000256" key="3">
    <source>
        <dbReference type="ARBA" id="ARBA00022989"/>
    </source>
</evidence>
<reference evidence="7 10" key="3">
    <citation type="submission" date="2018-07" db="EMBL/GenBank/DDBJ databases">
        <title>Leeuwenhoekiella genomics.</title>
        <authorList>
            <person name="Tahon G."/>
            <person name="Willems A."/>
        </authorList>
    </citation>
    <scope>NUCLEOTIDE SEQUENCE [LARGE SCALE GENOMIC DNA]</scope>
    <source>
        <strain evidence="7 10">LMG 24856</strain>
    </source>
</reference>
<feature type="domain" description="Methylamine utilisation protein MauE" evidence="6">
    <location>
        <begin position="1"/>
        <end position="135"/>
    </location>
</feature>
<dbReference type="Pfam" id="PF20329">
    <property type="entry name" value="DUF6624"/>
    <property type="match status" value="1"/>
</dbReference>
<gene>
    <name evidence="7" type="ORF">DSM01_2703</name>
    <name evidence="8" type="ORF">SAMN04487999_2742</name>
</gene>
<name>A0A1M5Z7Y0_9FLAO</name>
<comment type="subcellular location">
    <subcellularLocation>
        <location evidence="1">Membrane</location>
        <topology evidence="1">Multi-pass membrane protein</topology>
    </subcellularLocation>
</comment>
<feature type="transmembrane region" description="Helical" evidence="5">
    <location>
        <begin position="7"/>
        <end position="24"/>
    </location>
</feature>
<dbReference type="AlphaFoldDB" id="A0A1M5Z7Y0"/>
<feature type="transmembrane region" description="Helical" evidence="5">
    <location>
        <begin position="51"/>
        <end position="74"/>
    </location>
</feature>
<dbReference type="NCBIfam" id="NF045576">
    <property type="entry name" value="BT_3928_fam"/>
    <property type="match status" value="1"/>
</dbReference>
<dbReference type="STRING" id="573501.SAMN04487999_2742"/>
<evidence type="ECO:0000256" key="2">
    <source>
        <dbReference type="ARBA" id="ARBA00022692"/>
    </source>
</evidence>
<reference evidence="9" key="1">
    <citation type="submission" date="2016-11" db="EMBL/GenBank/DDBJ databases">
        <authorList>
            <person name="Varghese N."/>
            <person name="Submissions S."/>
        </authorList>
    </citation>
    <scope>NUCLEOTIDE SEQUENCE [LARGE SCALE GENOMIC DNA]</scope>
    <source>
        <strain evidence="9">DSM 19859</strain>
    </source>
</reference>
<dbReference type="RefSeq" id="WP_164916942.1">
    <property type="nucleotide sequence ID" value="NZ_FQXT01000005.1"/>
</dbReference>
<organism evidence="8 9">
    <name type="scientific">Leeuwenhoekiella palythoae</name>
    <dbReference type="NCBI Taxonomy" id="573501"/>
    <lineage>
        <taxon>Bacteria</taxon>
        <taxon>Pseudomonadati</taxon>
        <taxon>Bacteroidota</taxon>
        <taxon>Flavobacteriia</taxon>
        <taxon>Flavobacteriales</taxon>
        <taxon>Flavobacteriaceae</taxon>
        <taxon>Leeuwenhoekiella</taxon>
    </lineage>
</organism>
<evidence type="ECO:0000256" key="5">
    <source>
        <dbReference type="SAM" id="Phobius"/>
    </source>
</evidence>
<proteinExistence type="predicted"/>
<dbReference type="InterPro" id="IPR046732">
    <property type="entry name" value="DUF6624"/>
</dbReference>
<dbReference type="Proteomes" id="UP000184240">
    <property type="component" value="Unassembled WGS sequence"/>
</dbReference>
<evidence type="ECO:0000313" key="8">
    <source>
        <dbReference type="EMBL" id="SHI20340.1"/>
    </source>
</evidence>
<dbReference type="EMBL" id="FQXT01000005">
    <property type="protein sequence ID" value="SHI20340.1"/>
    <property type="molecule type" value="Genomic_DNA"/>
</dbReference>
<dbReference type="GO" id="GO:0016020">
    <property type="term" value="C:membrane"/>
    <property type="evidence" value="ECO:0007669"/>
    <property type="project" value="UniProtKB-SubCell"/>
</dbReference>
<sequence length="570" mass="64923">MKKLIGFIRVFVGVLFIISGFVKLNDPVGFSFKLQEYFAPDVLNMEFMSPFALGLAIILVIVELVLGVALIIGYYKRLTMWLLLLMIIFFTFLTFYSAYFNKVTDCGCFGDALPLTPWQSFTKDVILLIMIVFLFIHIKHIKPFFSNFSRSIIIFATFIACLSFGYYVLMHLPAIDFRAYKEGVNISEGMTIPEGAPEAVFDYHWKFNINGEEKIITTQGEYPSSDGEFVAVETEVVEKGYVPPIHDFTIEKDGDNFTEKFLNTPNLIVIIAYDLSKTEWNGWPVIKELTNQALKKGYSVIGLTASGDASVNDLKEKQNINFDFYFTDATTLKTIVRSNPGIVKLHNGTIIQKRHWNDADEIELETLPSAKTSLDLKLKHRLDSIARYDQLYRPILQETDEQKRKALAEKSGLNLEDYSGDLWKKQRMIDTSNLKIVKHILDTQGYPGKSVVGEPTNLIALDVIEHNPIQIEQYLELFKIAAEAGEIPKSRVAVLEDKYLMQNNKEQLYGSQAQITAANGFFIWPIKDVAMVNERRKAAGFERSIEEYVADLMGEDAKFRALKLSEIKRL</sequence>
<evidence type="ECO:0000259" key="6">
    <source>
        <dbReference type="Pfam" id="PF07291"/>
    </source>
</evidence>
<dbReference type="InterPro" id="IPR009908">
    <property type="entry name" value="Methylamine_util_MauE"/>
</dbReference>
<feature type="transmembrane region" description="Helical" evidence="5">
    <location>
        <begin position="81"/>
        <end position="100"/>
    </location>
</feature>
<keyword evidence="2 5" id="KW-0812">Transmembrane</keyword>
<accession>A0A1M5Z7Y0</accession>
<dbReference type="Pfam" id="PF07291">
    <property type="entry name" value="MauE"/>
    <property type="match status" value="1"/>
</dbReference>
<dbReference type="GO" id="GO:0030416">
    <property type="term" value="P:methylamine metabolic process"/>
    <property type="evidence" value="ECO:0007669"/>
    <property type="project" value="InterPro"/>
</dbReference>
<reference evidence="8" key="2">
    <citation type="submission" date="2016-11" db="EMBL/GenBank/DDBJ databases">
        <authorList>
            <person name="Jaros S."/>
            <person name="Januszkiewicz K."/>
            <person name="Wedrychowicz H."/>
        </authorList>
    </citation>
    <scope>NUCLEOTIDE SEQUENCE [LARGE SCALE GENOMIC DNA]</scope>
    <source>
        <strain evidence="8">DSM 19859</strain>
    </source>
</reference>
<evidence type="ECO:0000313" key="7">
    <source>
        <dbReference type="EMBL" id="RXG28193.1"/>
    </source>
</evidence>
<feature type="transmembrane region" description="Helical" evidence="5">
    <location>
        <begin position="120"/>
        <end position="138"/>
    </location>
</feature>
<evidence type="ECO:0000313" key="10">
    <source>
        <dbReference type="Proteomes" id="UP000290037"/>
    </source>
</evidence>
<keyword evidence="3 5" id="KW-1133">Transmembrane helix</keyword>
<keyword evidence="4 5" id="KW-0472">Membrane</keyword>
<keyword evidence="10" id="KW-1185">Reference proteome</keyword>
<feature type="transmembrane region" description="Helical" evidence="5">
    <location>
        <begin position="150"/>
        <end position="169"/>
    </location>
</feature>
<dbReference type="Proteomes" id="UP000290037">
    <property type="component" value="Unassembled WGS sequence"/>
</dbReference>
<evidence type="ECO:0000256" key="4">
    <source>
        <dbReference type="ARBA" id="ARBA00023136"/>
    </source>
</evidence>
<protein>
    <submittedName>
        <fullName evidence="7">Membrane protein YphA (DoxX/SURF4 family)</fullName>
    </submittedName>
    <submittedName>
        <fullName evidence="8">Uncharacterized membrane protein YphA, DoxX/SURF4 family</fullName>
    </submittedName>
</protein>
<evidence type="ECO:0000256" key="1">
    <source>
        <dbReference type="ARBA" id="ARBA00004141"/>
    </source>
</evidence>
<dbReference type="EMBL" id="QOVN01000005">
    <property type="protein sequence ID" value="RXG28193.1"/>
    <property type="molecule type" value="Genomic_DNA"/>
</dbReference>